<evidence type="ECO:0000256" key="2">
    <source>
        <dbReference type="ARBA" id="ARBA00022801"/>
    </source>
</evidence>
<dbReference type="Gene3D" id="3.20.20.190">
    <property type="entry name" value="Phosphatidylinositol (PI) phosphodiesterase"/>
    <property type="match status" value="1"/>
</dbReference>
<name>A0AAD6ZEP6_9AGAR</name>
<dbReference type="GO" id="GO:0051209">
    <property type="term" value="P:release of sequestered calcium ion into cytosol"/>
    <property type="evidence" value="ECO:0007669"/>
    <property type="project" value="TreeGrafter"/>
</dbReference>
<feature type="region of interest" description="Disordered" evidence="5">
    <location>
        <begin position="1"/>
        <end position="47"/>
    </location>
</feature>
<dbReference type="InterPro" id="IPR017946">
    <property type="entry name" value="PLC-like_Pdiesterase_TIM-brl"/>
</dbReference>
<evidence type="ECO:0000256" key="4">
    <source>
        <dbReference type="ARBA" id="ARBA00023098"/>
    </source>
</evidence>
<dbReference type="InterPro" id="IPR001192">
    <property type="entry name" value="PI-PLC_fam"/>
</dbReference>
<dbReference type="AlphaFoldDB" id="A0AAD6ZEP6"/>
<evidence type="ECO:0000256" key="1">
    <source>
        <dbReference type="ARBA" id="ARBA00012368"/>
    </source>
</evidence>
<keyword evidence="8" id="KW-1185">Reference proteome</keyword>
<dbReference type="Pfam" id="PF00387">
    <property type="entry name" value="PI-PLC-Y"/>
    <property type="match status" value="1"/>
</dbReference>
<dbReference type="EC" id="3.1.4.11" evidence="1"/>
<reference evidence="7" key="1">
    <citation type="submission" date="2023-03" db="EMBL/GenBank/DDBJ databases">
        <title>Massive genome expansion in bonnet fungi (Mycena s.s.) driven by repeated elements and novel gene families across ecological guilds.</title>
        <authorList>
            <consortium name="Lawrence Berkeley National Laboratory"/>
            <person name="Harder C.B."/>
            <person name="Miyauchi S."/>
            <person name="Viragh M."/>
            <person name="Kuo A."/>
            <person name="Thoen E."/>
            <person name="Andreopoulos B."/>
            <person name="Lu D."/>
            <person name="Skrede I."/>
            <person name="Drula E."/>
            <person name="Henrissat B."/>
            <person name="Morin E."/>
            <person name="Kohler A."/>
            <person name="Barry K."/>
            <person name="LaButti K."/>
            <person name="Morin E."/>
            <person name="Salamov A."/>
            <person name="Lipzen A."/>
            <person name="Mereny Z."/>
            <person name="Hegedus B."/>
            <person name="Baldrian P."/>
            <person name="Stursova M."/>
            <person name="Weitz H."/>
            <person name="Taylor A."/>
            <person name="Grigoriev I.V."/>
            <person name="Nagy L.G."/>
            <person name="Martin F."/>
            <person name="Kauserud H."/>
        </authorList>
    </citation>
    <scope>NUCLEOTIDE SEQUENCE</scope>
    <source>
        <strain evidence="7">CBHHK002</strain>
    </source>
</reference>
<sequence>MPRGVQLESNSRRDGTGTKAEADADSSPESEDEEEEEDGDVMIKVGKTEKPKISDELAELGFYAHFTESANLRPLHVLINISESACAAIPTSALPRLVSHAQSHLRRVFPRGTRIRSGNPDPLARVWRAGGHISALNWQRYDAGMQLNEGLFVGSPGWGIQRQRLVGEIVGISALPPPYGRAAKACSAYVYAELLHFEQDRTWSTNVTQDVPGAGANVLWNERFEWEFAADDLAFLRLTVMQSEFGRDDKIVSLPSVFLTERGEFPHPPHTRAFVNTT</sequence>
<keyword evidence="4" id="KW-0443">Lipid metabolism</keyword>
<protein>
    <recommendedName>
        <fullName evidence="1">phosphoinositide phospholipase C</fullName>
        <ecNumber evidence="1">3.1.4.11</ecNumber>
    </recommendedName>
</protein>
<dbReference type="GO" id="GO:0016042">
    <property type="term" value="P:lipid catabolic process"/>
    <property type="evidence" value="ECO:0007669"/>
    <property type="project" value="UniProtKB-KW"/>
</dbReference>
<evidence type="ECO:0000256" key="5">
    <source>
        <dbReference type="SAM" id="MobiDB-lite"/>
    </source>
</evidence>
<evidence type="ECO:0000259" key="6">
    <source>
        <dbReference type="PROSITE" id="PS50008"/>
    </source>
</evidence>
<dbReference type="PANTHER" id="PTHR10336">
    <property type="entry name" value="PHOSPHOINOSITIDE-SPECIFIC PHOSPHOLIPASE C FAMILY PROTEIN"/>
    <property type="match status" value="1"/>
</dbReference>
<dbReference type="EMBL" id="JARIHO010000054">
    <property type="protein sequence ID" value="KAJ7319388.1"/>
    <property type="molecule type" value="Genomic_DNA"/>
</dbReference>
<dbReference type="GO" id="GO:0004435">
    <property type="term" value="F:phosphatidylinositol-4,5-bisphosphate phospholipase C activity"/>
    <property type="evidence" value="ECO:0007669"/>
    <property type="project" value="UniProtKB-EC"/>
</dbReference>
<keyword evidence="2" id="KW-0378">Hydrolase</keyword>
<dbReference type="SUPFAM" id="SSF49562">
    <property type="entry name" value="C2 domain (Calcium/lipid-binding domain, CaLB)"/>
    <property type="match status" value="1"/>
</dbReference>
<dbReference type="GO" id="GO:0048015">
    <property type="term" value="P:phosphatidylinositol-mediated signaling"/>
    <property type="evidence" value="ECO:0007669"/>
    <property type="project" value="TreeGrafter"/>
</dbReference>
<proteinExistence type="predicted"/>
<dbReference type="Gene3D" id="2.60.40.150">
    <property type="entry name" value="C2 domain"/>
    <property type="match status" value="1"/>
</dbReference>
<dbReference type="PROSITE" id="PS50008">
    <property type="entry name" value="PIPLC_Y_DOMAIN"/>
    <property type="match status" value="1"/>
</dbReference>
<evidence type="ECO:0000313" key="8">
    <source>
        <dbReference type="Proteomes" id="UP001218218"/>
    </source>
</evidence>
<feature type="compositionally biased region" description="Acidic residues" evidence="5">
    <location>
        <begin position="23"/>
        <end position="40"/>
    </location>
</feature>
<comment type="caution">
    <text evidence="7">The sequence shown here is derived from an EMBL/GenBank/DDBJ whole genome shotgun (WGS) entry which is preliminary data.</text>
</comment>
<dbReference type="SMART" id="SM00149">
    <property type="entry name" value="PLCYc"/>
    <property type="match status" value="1"/>
</dbReference>
<keyword evidence="3" id="KW-0442">Lipid degradation</keyword>
<dbReference type="PANTHER" id="PTHR10336:SF36">
    <property type="entry name" value="1-PHOSPHATIDYLINOSITOL 4,5-BISPHOSPHATE PHOSPHODIESTERASE BETA-4"/>
    <property type="match status" value="1"/>
</dbReference>
<feature type="compositionally biased region" description="Basic and acidic residues" evidence="5">
    <location>
        <begin position="10"/>
        <end position="22"/>
    </location>
</feature>
<accession>A0AAD6ZEP6</accession>
<evidence type="ECO:0000256" key="3">
    <source>
        <dbReference type="ARBA" id="ARBA00022963"/>
    </source>
</evidence>
<organism evidence="7 8">
    <name type="scientific">Mycena albidolilacea</name>
    <dbReference type="NCBI Taxonomy" id="1033008"/>
    <lineage>
        <taxon>Eukaryota</taxon>
        <taxon>Fungi</taxon>
        <taxon>Dikarya</taxon>
        <taxon>Basidiomycota</taxon>
        <taxon>Agaricomycotina</taxon>
        <taxon>Agaricomycetes</taxon>
        <taxon>Agaricomycetidae</taxon>
        <taxon>Agaricales</taxon>
        <taxon>Marasmiineae</taxon>
        <taxon>Mycenaceae</taxon>
        <taxon>Mycena</taxon>
    </lineage>
</organism>
<dbReference type="Proteomes" id="UP001218218">
    <property type="component" value="Unassembled WGS sequence"/>
</dbReference>
<dbReference type="InterPro" id="IPR035892">
    <property type="entry name" value="C2_domain_sf"/>
</dbReference>
<dbReference type="InterPro" id="IPR001711">
    <property type="entry name" value="PLipase_C_Pinositol-sp_Y"/>
</dbReference>
<dbReference type="SUPFAM" id="SSF51695">
    <property type="entry name" value="PLC-like phosphodiesterases"/>
    <property type="match status" value="1"/>
</dbReference>
<evidence type="ECO:0000313" key="7">
    <source>
        <dbReference type="EMBL" id="KAJ7319388.1"/>
    </source>
</evidence>
<gene>
    <name evidence="7" type="ORF">DFH08DRAFT_1086268</name>
</gene>
<feature type="domain" description="PI-PLC Y-box" evidence="6">
    <location>
        <begin position="63"/>
        <end position="177"/>
    </location>
</feature>